<dbReference type="Proteomes" id="UP000799118">
    <property type="component" value="Unassembled WGS sequence"/>
</dbReference>
<sequence>MDTDKETLEYDQELWEGIWQDKIPHEPNQTPKKMPFWQRLHLLFTFMVFLDISLASYLDFMFTSRIQQVRQRAGKYLQYYGSATSPGDRFAPARHWQIWHQNVKARPHLHDIVEDCAKEIALDESNKIITDSSLKIKMKELTNKSILSLLSPRSLYKKYCQHAPFTTGILHVFTDSPNRYRKRKVAKERSGQELNFDEDLDSDAGIDDMLPDSMDPAEEGEDGGPSGESLSNSEAVIMLVIAMLTYLQNCSTNLLPLFIGLFFVVNGTHTGVMEMLHNIGLLVSVDTLERLKEQISKSAIDYAIDLMASPGLWFIIFDNINIYLRKWEQRLMNKNEMLHATNSAAIGIDGEGIDIEKAFNLEDKLKRRGERRHANFVEDIIPTGDDSEHMRRSFQFLIADSLFRYCPSHKEWKNRREMVVEIEKMMPTDRPLPAKKTDTRPFGVFDVNEGSKKGQISLNTEMLKRSKKLSEQSWAMQMIVCTHLGYSPVLDPASLGTHKQFLNRVWDASKPNYAAAKSLIRHSLISRLLHATAVIKGFHTWDELENWRPTCKEIKELAETIRDQFADFNAAEERKAQQDDWNAHSIYFIRDALFFLEFESAVRHADAGRILRVLKFWALAFRGARQHNYACECVEILVHFKYEVSEDLQKALECAWFVNETGEPGRWIPSDLYLERLNFWVKRVFIAKGNGVTIEYIMKKGSASVEAFRQASHIIANCFGDPDKSRRHKEVAFLTDIRALFEELEHLGLHRESRVCFIPAKPQANATKPRTDSAVIDVQVQGIEIWNDGNFLHYIRLTTYDPNTKSYPIGNPAIKVKDNRNQEEGSEEEEERVEIERDCDHATCLDTDTAFDNAEDLVLDFTNLVNIEGELGGGDEFSNGQVVL</sequence>
<feature type="region of interest" description="Disordered" evidence="1">
    <location>
        <begin position="184"/>
        <end position="228"/>
    </location>
</feature>
<evidence type="ECO:0000256" key="2">
    <source>
        <dbReference type="SAM" id="Phobius"/>
    </source>
</evidence>
<keyword evidence="2" id="KW-1133">Transmembrane helix</keyword>
<keyword evidence="2" id="KW-0812">Transmembrane</keyword>
<dbReference type="InterPro" id="IPR046496">
    <property type="entry name" value="DUF6589"/>
</dbReference>
<keyword evidence="5" id="KW-1185">Reference proteome</keyword>
<reference evidence="4" key="1">
    <citation type="journal article" date="2019" name="Environ. Microbiol.">
        <title>Fungal ecological strategies reflected in gene transcription - a case study of two litter decomposers.</title>
        <authorList>
            <person name="Barbi F."/>
            <person name="Kohler A."/>
            <person name="Barry K."/>
            <person name="Baskaran P."/>
            <person name="Daum C."/>
            <person name="Fauchery L."/>
            <person name="Ihrmark K."/>
            <person name="Kuo A."/>
            <person name="LaButti K."/>
            <person name="Lipzen A."/>
            <person name="Morin E."/>
            <person name="Grigoriev I.V."/>
            <person name="Henrissat B."/>
            <person name="Lindahl B."/>
            <person name="Martin F."/>
        </authorList>
    </citation>
    <scope>NUCLEOTIDE SEQUENCE</scope>
    <source>
        <strain evidence="4">JB14</strain>
    </source>
</reference>
<dbReference type="OrthoDB" id="3207600at2759"/>
<evidence type="ECO:0000313" key="4">
    <source>
        <dbReference type="EMBL" id="KAE9393842.1"/>
    </source>
</evidence>
<gene>
    <name evidence="4" type="ORF">BT96DRAFT_943649</name>
</gene>
<accession>A0A6A4H6N8</accession>
<feature type="transmembrane region" description="Helical" evidence="2">
    <location>
        <begin position="40"/>
        <end position="62"/>
    </location>
</feature>
<feature type="domain" description="DUF6589" evidence="3">
    <location>
        <begin position="475"/>
        <end position="728"/>
    </location>
</feature>
<organism evidence="4 5">
    <name type="scientific">Gymnopus androsaceus JB14</name>
    <dbReference type="NCBI Taxonomy" id="1447944"/>
    <lineage>
        <taxon>Eukaryota</taxon>
        <taxon>Fungi</taxon>
        <taxon>Dikarya</taxon>
        <taxon>Basidiomycota</taxon>
        <taxon>Agaricomycotina</taxon>
        <taxon>Agaricomycetes</taxon>
        <taxon>Agaricomycetidae</taxon>
        <taxon>Agaricales</taxon>
        <taxon>Marasmiineae</taxon>
        <taxon>Omphalotaceae</taxon>
        <taxon>Gymnopus</taxon>
    </lineage>
</organism>
<dbReference type="Pfam" id="PF20231">
    <property type="entry name" value="DUF6589"/>
    <property type="match status" value="1"/>
</dbReference>
<keyword evidence="2" id="KW-0472">Membrane</keyword>
<evidence type="ECO:0000313" key="5">
    <source>
        <dbReference type="Proteomes" id="UP000799118"/>
    </source>
</evidence>
<feature type="compositionally biased region" description="Acidic residues" evidence="1">
    <location>
        <begin position="195"/>
        <end position="222"/>
    </location>
</feature>
<evidence type="ECO:0000256" key="1">
    <source>
        <dbReference type="SAM" id="MobiDB-lite"/>
    </source>
</evidence>
<protein>
    <recommendedName>
        <fullName evidence="3">DUF6589 domain-containing protein</fullName>
    </recommendedName>
</protein>
<dbReference type="EMBL" id="ML769563">
    <property type="protein sequence ID" value="KAE9393842.1"/>
    <property type="molecule type" value="Genomic_DNA"/>
</dbReference>
<dbReference type="AlphaFoldDB" id="A0A6A4H6N8"/>
<evidence type="ECO:0000259" key="3">
    <source>
        <dbReference type="Pfam" id="PF20231"/>
    </source>
</evidence>
<proteinExistence type="predicted"/>
<name>A0A6A4H6N8_9AGAR</name>